<dbReference type="Proteomes" id="UP000030101">
    <property type="component" value="Unassembled WGS sequence"/>
</dbReference>
<feature type="signal peptide" evidence="1">
    <location>
        <begin position="1"/>
        <end position="19"/>
    </location>
</feature>
<reference evidence="2 3" key="1">
    <citation type="submission" date="2014-08" db="EMBL/GenBank/DDBJ databases">
        <title>Porphyromonas canoris strain:OH2762 Genome sequencing.</title>
        <authorList>
            <person name="Wallis C."/>
            <person name="Deusch O."/>
            <person name="O'Flynn C."/>
            <person name="Davis I."/>
            <person name="Jospin G."/>
            <person name="Darling A.E."/>
            <person name="Coil D.A."/>
            <person name="Alexiev A."/>
            <person name="Horsfall A."/>
            <person name="Kirkwood N."/>
            <person name="Harris S."/>
            <person name="Eisen J.A."/>
        </authorList>
    </citation>
    <scope>NUCLEOTIDE SEQUENCE [LARGE SCALE GENOMIC DNA]</scope>
    <source>
        <strain evidence="3">COT-108 OH2762</strain>
    </source>
</reference>
<comment type="caution">
    <text evidence="2">The sequence shown here is derived from an EMBL/GenBank/DDBJ whole genome shotgun (WGS) entry which is preliminary data.</text>
</comment>
<evidence type="ECO:0000313" key="3">
    <source>
        <dbReference type="Proteomes" id="UP000030101"/>
    </source>
</evidence>
<organism evidence="2 3">
    <name type="scientific">Porphyromonas canoris</name>
    <dbReference type="NCBI Taxonomy" id="36875"/>
    <lineage>
        <taxon>Bacteria</taxon>
        <taxon>Pseudomonadati</taxon>
        <taxon>Bacteroidota</taxon>
        <taxon>Bacteroidia</taxon>
        <taxon>Bacteroidales</taxon>
        <taxon>Porphyromonadaceae</taxon>
        <taxon>Porphyromonas</taxon>
    </lineage>
</organism>
<feature type="chain" id="PRO_5045794042" evidence="1">
    <location>
        <begin position="20"/>
        <end position="397"/>
    </location>
</feature>
<keyword evidence="1" id="KW-0732">Signal</keyword>
<proteinExistence type="predicted"/>
<evidence type="ECO:0000256" key="1">
    <source>
        <dbReference type="SAM" id="SignalP"/>
    </source>
</evidence>
<protein>
    <submittedName>
        <fullName evidence="2">Uncharacterized protein</fullName>
    </submittedName>
</protein>
<keyword evidence="3" id="KW-1185">Reference proteome</keyword>
<name>A0ABR4XJS9_9PORP</name>
<gene>
    <name evidence="2" type="ORF">HQ43_07765</name>
</gene>
<sequence length="397" mass="45308">MQTTLFALALLFFSAKMYAQNFYRAERPVLSAMEMKRGELSLDVEAEAFFRNNEYANSIIADYTLPGYRAAFDLTYDLKSVIPVRLSLGAENLYFFGASRYPAAIAYSDLPYWKDENPYTRFRIKPRFRAAMAPSKEWLIILGRLEGLGRHKLIEPLFHSELNLTSDSENGFQLRYDTPRRYFDLWIDWQSFIFKHATHPEAFVAGANLRQRLFTAHTESKHTLDLSLQFIAHHRGGKLNDIHPDTVHTWVNASVGAVHMIPGLIRNRYTLKSEAYLLLYSQRGGHFASDKGWGAYGKMTLESESVQLFGSLWYGKGFLGVLGSPFVQSIDRHGAFYNADRSFAFGQIGASYKIVERNLYTFGAEASLWIHPQASSLTSHHLGVYISVSPSFLLKRF</sequence>
<accession>A0ABR4XJS9</accession>
<dbReference type="EMBL" id="JQZV01000013">
    <property type="protein sequence ID" value="KGN91948.1"/>
    <property type="molecule type" value="Genomic_DNA"/>
</dbReference>
<evidence type="ECO:0000313" key="2">
    <source>
        <dbReference type="EMBL" id="KGN91948.1"/>
    </source>
</evidence>